<evidence type="ECO:0000313" key="4">
    <source>
        <dbReference type="Proteomes" id="UP000183567"/>
    </source>
</evidence>
<accession>A0A1J8RH58</accession>
<organism evidence="3 4">
    <name type="scientific">Rhizopogon vesiculosus</name>
    <dbReference type="NCBI Taxonomy" id="180088"/>
    <lineage>
        <taxon>Eukaryota</taxon>
        <taxon>Fungi</taxon>
        <taxon>Dikarya</taxon>
        <taxon>Basidiomycota</taxon>
        <taxon>Agaricomycotina</taxon>
        <taxon>Agaricomycetes</taxon>
        <taxon>Agaricomycetidae</taxon>
        <taxon>Boletales</taxon>
        <taxon>Suillineae</taxon>
        <taxon>Rhizopogonaceae</taxon>
        <taxon>Rhizopogon</taxon>
    </lineage>
</organism>
<sequence length="135" mass="14485">MLPIRGLRVVLSLLLISGSSVVSMPLNAYKISLSLAAKFKAAGVTNIAAADRARAQALRQTSVIGKRDADAYMDYFPTVGYSIEVGIGNPAKSYELLVDTASGNTWIGAKQEYTFTNTSTDTQNTVVCTYPLMLI</sequence>
<dbReference type="OrthoDB" id="660550at2759"/>
<dbReference type="EMBL" id="LVVM01000262">
    <property type="protein sequence ID" value="OJA21130.1"/>
    <property type="molecule type" value="Genomic_DNA"/>
</dbReference>
<feature type="chain" id="PRO_5012430587" description="Peptidase A1 domain-containing protein" evidence="1">
    <location>
        <begin position="24"/>
        <end position="135"/>
    </location>
</feature>
<dbReference type="PROSITE" id="PS51767">
    <property type="entry name" value="PEPTIDASE_A1"/>
    <property type="match status" value="1"/>
</dbReference>
<dbReference type="SUPFAM" id="SSF50630">
    <property type="entry name" value="Acid proteases"/>
    <property type="match status" value="1"/>
</dbReference>
<name>A0A1J8RH58_9AGAM</name>
<dbReference type="Gene3D" id="2.40.70.10">
    <property type="entry name" value="Acid Proteases"/>
    <property type="match status" value="1"/>
</dbReference>
<keyword evidence="4" id="KW-1185">Reference proteome</keyword>
<feature type="domain" description="Peptidase A1" evidence="2">
    <location>
        <begin position="81"/>
        <end position="135"/>
    </location>
</feature>
<protein>
    <recommendedName>
        <fullName evidence="2">Peptidase A1 domain-containing protein</fullName>
    </recommendedName>
</protein>
<proteinExistence type="predicted"/>
<evidence type="ECO:0000259" key="2">
    <source>
        <dbReference type="PROSITE" id="PS51767"/>
    </source>
</evidence>
<gene>
    <name evidence="3" type="ORF">AZE42_04354</name>
</gene>
<evidence type="ECO:0000313" key="3">
    <source>
        <dbReference type="EMBL" id="OJA21130.1"/>
    </source>
</evidence>
<dbReference type="Pfam" id="PF00026">
    <property type="entry name" value="Asp"/>
    <property type="match status" value="1"/>
</dbReference>
<dbReference type="AlphaFoldDB" id="A0A1J8RH58"/>
<comment type="caution">
    <text evidence="3">The sequence shown here is derived from an EMBL/GenBank/DDBJ whole genome shotgun (WGS) entry which is preliminary data.</text>
</comment>
<reference evidence="3 4" key="1">
    <citation type="submission" date="2016-03" db="EMBL/GenBank/DDBJ databases">
        <title>Comparative genomics of the ectomycorrhizal sister species Rhizopogon vinicolor and Rhizopogon vesiculosus (Basidiomycota: Boletales) reveals a divergence of the mating type B locus.</title>
        <authorList>
            <person name="Mujic A.B."/>
            <person name="Kuo A."/>
            <person name="Tritt A."/>
            <person name="Lipzen A."/>
            <person name="Chen C."/>
            <person name="Johnson J."/>
            <person name="Sharma A."/>
            <person name="Barry K."/>
            <person name="Grigoriev I.V."/>
            <person name="Spatafora J.W."/>
        </authorList>
    </citation>
    <scope>NUCLEOTIDE SEQUENCE [LARGE SCALE GENOMIC DNA]</scope>
    <source>
        <strain evidence="3 4">AM-OR11-056</strain>
    </source>
</reference>
<dbReference type="Proteomes" id="UP000183567">
    <property type="component" value="Unassembled WGS sequence"/>
</dbReference>
<dbReference type="InterPro" id="IPR021109">
    <property type="entry name" value="Peptidase_aspartic_dom_sf"/>
</dbReference>
<keyword evidence="1" id="KW-0732">Signal</keyword>
<evidence type="ECO:0000256" key="1">
    <source>
        <dbReference type="SAM" id="SignalP"/>
    </source>
</evidence>
<feature type="signal peptide" evidence="1">
    <location>
        <begin position="1"/>
        <end position="23"/>
    </location>
</feature>
<dbReference type="InterPro" id="IPR033121">
    <property type="entry name" value="PEPTIDASE_A1"/>
</dbReference>